<protein>
    <submittedName>
        <fullName evidence="1">Uncharacterized protein</fullName>
    </submittedName>
</protein>
<name>A0ACB9M1R3_BAUVA</name>
<keyword evidence="2" id="KW-1185">Reference proteome</keyword>
<comment type="caution">
    <text evidence="1">The sequence shown here is derived from an EMBL/GenBank/DDBJ whole genome shotgun (WGS) entry which is preliminary data.</text>
</comment>
<dbReference type="Proteomes" id="UP000828941">
    <property type="component" value="Chromosome 10"/>
</dbReference>
<evidence type="ECO:0000313" key="2">
    <source>
        <dbReference type="Proteomes" id="UP000828941"/>
    </source>
</evidence>
<evidence type="ECO:0000313" key="1">
    <source>
        <dbReference type="EMBL" id="KAI4317886.1"/>
    </source>
</evidence>
<gene>
    <name evidence="1" type="ORF">L6164_025716</name>
</gene>
<accession>A0ACB9M1R3</accession>
<proteinExistence type="predicted"/>
<dbReference type="EMBL" id="CM039435">
    <property type="protein sequence ID" value="KAI4317886.1"/>
    <property type="molecule type" value="Genomic_DNA"/>
</dbReference>
<reference evidence="1 2" key="1">
    <citation type="journal article" date="2022" name="DNA Res.">
        <title>Chromosomal-level genome assembly of the orchid tree Bauhinia variegata (Leguminosae; Cercidoideae) supports the allotetraploid origin hypothesis of Bauhinia.</title>
        <authorList>
            <person name="Zhong Y."/>
            <person name="Chen Y."/>
            <person name="Zheng D."/>
            <person name="Pang J."/>
            <person name="Liu Y."/>
            <person name="Luo S."/>
            <person name="Meng S."/>
            <person name="Qian L."/>
            <person name="Wei D."/>
            <person name="Dai S."/>
            <person name="Zhou R."/>
        </authorList>
    </citation>
    <scope>NUCLEOTIDE SEQUENCE [LARGE SCALE GENOMIC DNA]</scope>
    <source>
        <strain evidence="1">BV-YZ2020</strain>
    </source>
</reference>
<sequence>MAETKRGSTATASSEGGAGEGVSLKDQGNEFFKAGKYLKAAALYTQAIKQDPSNPTLYRYPPVKFSIFDEILCENKFLCHCSAFLFVVLG</sequence>
<organism evidence="1 2">
    <name type="scientific">Bauhinia variegata</name>
    <name type="common">Purple orchid tree</name>
    <name type="synonym">Phanera variegata</name>
    <dbReference type="NCBI Taxonomy" id="167791"/>
    <lineage>
        <taxon>Eukaryota</taxon>
        <taxon>Viridiplantae</taxon>
        <taxon>Streptophyta</taxon>
        <taxon>Embryophyta</taxon>
        <taxon>Tracheophyta</taxon>
        <taxon>Spermatophyta</taxon>
        <taxon>Magnoliopsida</taxon>
        <taxon>eudicotyledons</taxon>
        <taxon>Gunneridae</taxon>
        <taxon>Pentapetalae</taxon>
        <taxon>rosids</taxon>
        <taxon>fabids</taxon>
        <taxon>Fabales</taxon>
        <taxon>Fabaceae</taxon>
        <taxon>Cercidoideae</taxon>
        <taxon>Cercideae</taxon>
        <taxon>Bauhiniinae</taxon>
        <taxon>Bauhinia</taxon>
    </lineage>
</organism>